<reference evidence="1" key="1">
    <citation type="submission" date="2020-04" db="EMBL/GenBank/DDBJ databases">
        <title>Deep metagenomics examines the oral microbiome during advanced dental caries in children, revealing novel taxa and co-occurrences with host molecules.</title>
        <authorList>
            <person name="Baker J.L."/>
            <person name="Morton J.T."/>
            <person name="Dinis M."/>
            <person name="Alvarez R."/>
            <person name="Tran N.C."/>
            <person name="Knight R."/>
            <person name="Edlund A."/>
        </authorList>
    </citation>
    <scope>NUCLEOTIDE SEQUENCE</scope>
    <source>
        <strain evidence="1">JCVI_32_bin.14</strain>
    </source>
</reference>
<dbReference type="AlphaFoldDB" id="A0A930FSA8"/>
<dbReference type="EMBL" id="JABZMK010000216">
    <property type="protein sequence ID" value="MBF1130383.1"/>
    <property type="molecule type" value="Genomic_DNA"/>
</dbReference>
<sequence>LGNSALDMTDQLEYGWDNGAGVKFWTAKAGVAVQKNVELDAYFNFGAKTYDSQAENPANTWGVELNYAF</sequence>
<feature type="non-terminal residue" evidence="1">
    <location>
        <position position="1"/>
    </location>
</feature>
<evidence type="ECO:0000313" key="1">
    <source>
        <dbReference type="EMBL" id="MBF1130383.1"/>
    </source>
</evidence>
<name>A0A930FSA8_9FIRM</name>
<accession>A0A930FSA8</accession>
<comment type="caution">
    <text evidence="1">The sequence shown here is derived from an EMBL/GenBank/DDBJ whole genome shotgun (WGS) entry which is preliminary data.</text>
</comment>
<protein>
    <submittedName>
        <fullName evidence="1">Uncharacterized protein</fullName>
    </submittedName>
</protein>
<organism evidence="1 2">
    <name type="scientific">Dialister invisus</name>
    <dbReference type="NCBI Taxonomy" id="218538"/>
    <lineage>
        <taxon>Bacteria</taxon>
        <taxon>Bacillati</taxon>
        <taxon>Bacillota</taxon>
        <taxon>Negativicutes</taxon>
        <taxon>Veillonellales</taxon>
        <taxon>Veillonellaceae</taxon>
        <taxon>Dialister</taxon>
    </lineage>
</organism>
<proteinExistence type="predicted"/>
<evidence type="ECO:0000313" key="2">
    <source>
        <dbReference type="Proteomes" id="UP000757890"/>
    </source>
</evidence>
<dbReference type="Proteomes" id="UP000757890">
    <property type="component" value="Unassembled WGS sequence"/>
</dbReference>
<gene>
    <name evidence="1" type="ORF">HXL70_10210</name>
</gene>